<evidence type="ECO:0000313" key="1">
    <source>
        <dbReference type="EMBL" id="GJE77278.1"/>
    </source>
</evidence>
<name>A0ABQ4UYU5_9HYPH</name>
<comment type="caution">
    <text evidence="1">The sequence shown here is derived from an EMBL/GenBank/DDBJ whole genome shotgun (WGS) entry which is preliminary data.</text>
</comment>
<organism evidence="1 2">
    <name type="scientific">Methylorubrum suomiense</name>
    <dbReference type="NCBI Taxonomy" id="144191"/>
    <lineage>
        <taxon>Bacteria</taxon>
        <taxon>Pseudomonadati</taxon>
        <taxon>Pseudomonadota</taxon>
        <taxon>Alphaproteobacteria</taxon>
        <taxon>Hyphomicrobiales</taxon>
        <taxon>Methylobacteriaceae</taxon>
        <taxon>Methylorubrum</taxon>
    </lineage>
</organism>
<dbReference type="RefSeq" id="WP_238308395.1">
    <property type="nucleotide sequence ID" value="NZ_BPRE01000013.1"/>
</dbReference>
<dbReference type="Proteomes" id="UP001055093">
    <property type="component" value="Unassembled WGS sequence"/>
</dbReference>
<gene>
    <name evidence="1" type="ORF">BGCPKDLD_3881</name>
</gene>
<dbReference type="EMBL" id="BPRE01000013">
    <property type="protein sequence ID" value="GJE77278.1"/>
    <property type="molecule type" value="Genomic_DNA"/>
</dbReference>
<protein>
    <recommendedName>
        <fullName evidence="3">HeH/LEM domain-containing protein</fullName>
    </recommendedName>
</protein>
<proteinExistence type="predicted"/>
<evidence type="ECO:0000313" key="2">
    <source>
        <dbReference type="Proteomes" id="UP001055093"/>
    </source>
</evidence>
<accession>A0ABQ4UYU5</accession>
<sequence>MSKLTNRFTAPLGLPDGRIVYPGATVEDVPAKDLDHPVMKARIEAGHLAKGESAAKEAAKAPQLSTMTDDELRTLLKSKDVTVDGRWGRDKLLAEAAKVQAPA</sequence>
<reference evidence="1" key="1">
    <citation type="journal article" date="2021" name="Front. Microbiol.">
        <title>Comprehensive Comparative Genomics and Phenotyping of Methylobacterium Species.</title>
        <authorList>
            <person name="Alessa O."/>
            <person name="Ogura Y."/>
            <person name="Fujitani Y."/>
            <person name="Takami H."/>
            <person name="Hayashi T."/>
            <person name="Sahin N."/>
            <person name="Tani A."/>
        </authorList>
    </citation>
    <scope>NUCLEOTIDE SEQUENCE</scope>
    <source>
        <strain evidence="1">DSM 14458</strain>
    </source>
</reference>
<evidence type="ECO:0008006" key="3">
    <source>
        <dbReference type="Google" id="ProtNLM"/>
    </source>
</evidence>
<reference evidence="1" key="2">
    <citation type="submission" date="2021-08" db="EMBL/GenBank/DDBJ databases">
        <authorList>
            <person name="Tani A."/>
            <person name="Ola A."/>
            <person name="Ogura Y."/>
            <person name="Katsura K."/>
            <person name="Hayashi T."/>
        </authorList>
    </citation>
    <scope>NUCLEOTIDE SEQUENCE</scope>
    <source>
        <strain evidence="1">DSM 14458</strain>
    </source>
</reference>
<keyword evidence="2" id="KW-1185">Reference proteome</keyword>